<dbReference type="Proteomes" id="UP001499979">
    <property type="component" value="Unassembled WGS sequence"/>
</dbReference>
<dbReference type="EMBL" id="BAAAJE010000001">
    <property type="protein sequence ID" value="GAA1126823.1"/>
    <property type="molecule type" value="Genomic_DNA"/>
</dbReference>
<comment type="caution">
    <text evidence="2">The sequence shown here is derived from an EMBL/GenBank/DDBJ whole genome shotgun (WGS) entry which is preliminary data.</text>
</comment>
<proteinExistence type="predicted"/>
<feature type="region of interest" description="Disordered" evidence="1">
    <location>
        <begin position="85"/>
        <end position="121"/>
    </location>
</feature>
<gene>
    <name evidence="2" type="ORF">GCM10009606_03110</name>
</gene>
<organism evidence="2 3">
    <name type="scientific">Nocardioides aquiterrae</name>
    <dbReference type="NCBI Taxonomy" id="203799"/>
    <lineage>
        <taxon>Bacteria</taxon>
        <taxon>Bacillati</taxon>
        <taxon>Actinomycetota</taxon>
        <taxon>Actinomycetes</taxon>
        <taxon>Propionibacteriales</taxon>
        <taxon>Nocardioidaceae</taxon>
        <taxon>Nocardioides</taxon>
    </lineage>
</organism>
<evidence type="ECO:0000256" key="1">
    <source>
        <dbReference type="SAM" id="MobiDB-lite"/>
    </source>
</evidence>
<evidence type="ECO:0000313" key="2">
    <source>
        <dbReference type="EMBL" id="GAA1126823.1"/>
    </source>
</evidence>
<protein>
    <submittedName>
        <fullName evidence="2">Uncharacterized protein</fullName>
    </submittedName>
</protein>
<sequence>MVAGLVLAVAVPGPPAQASAAPDRVRLDCPGRGHLVLVVSHPDPRTTVAVLRARDVGPHTRWTWNVSMQSAAGGSAAVGSLAADADGRWSTGPMRHEGRGEVTVDAEATNRHGRTCEGSYP</sequence>
<keyword evidence="3" id="KW-1185">Reference proteome</keyword>
<name>A0ABN1UAC7_9ACTN</name>
<reference evidence="2 3" key="1">
    <citation type="journal article" date="2019" name="Int. J. Syst. Evol. Microbiol.">
        <title>The Global Catalogue of Microorganisms (GCM) 10K type strain sequencing project: providing services to taxonomists for standard genome sequencing and annotation.</title>
        <authorList>
            <consortium name="The Broad Institute Genomics Platform"/>
            <consortium name="The Broad Institute Genome Sequencing Center for Infectious Disease"/>
            <person name="Wu L."/>
            <person name="Ma J."/>
        </authorList>
    </citation>
    <scope>NUCLEOTIDE SEQUENCE [LARGE SCALE GENOMIC DNA]</scope>
    <source>
        <strain evidence="2 3">JCM 11813</strain>
    </source>
</reference>
<accession>A0ABN1UAC7</accession>
<evidence type="ECO:0000313" key="3">
    <source>
        <dbReference type="Proteomes" id="UP001499979"/>
    </source>
</evidence>